<reference evidence="1" key="2">
    <citation type="journal article" date="2015" name="Fish Shellfish Immunol.">
        <title>Early steps in the European eel (Anguilla anguilla)-Vibrio vulnificus interaction in the gills: Role of the RtxA13 toxin.</title>
        <authorList>
            <person name="Callol A."/>
            <person name="Pajuelo D."/>
            <person name="Ebbesson L."/>
            <person name="Teles M."/>
            <person name="MacKenzie S."/>
            <person name="Amaro C."/>
        </authorList>
    </citation>
    <scope>NUCLEOTIDE SEQUENCE</scope>
</reference>
<reference evidence="1" key="1">
    <citation type="submission" date="2014-11" db="EMBL/GenBank/DDBJ databases">
        <authorList>
            <person name="Amaro Gonzalez C."/>
        </authorList>
    </citation>
    <scope>NUCLEOTIDE SEQUENCE</scope>
</reference>
<accession>A0A0E9TLR7</accession>
<sequence length="31" mass="3664">MRCSTSTYWCDVQVSSYFWKCSAYCMKLKTG</sequence>
<evidence type="ECO:0000313" key="1">
    <source>
        <dbReference type="EMBL" id="JAH53698.1"/>
    </source>
</evidence>
<protein>
    <submittedName>
        <fullName evidence="1">Uncharacterized protein</fullName>
    </submittedName>
</protein>
<dbReference type="AlphaFoldDB" id="A0A0E9TLR7"/>
<organism evidence="1">
    <name type="scientific">Anguilla anguilla</name>
    <name type="common">European freshwater eel</name>
    <name type="synonym">Muraena anguilla</name>
    <dbReference type="NCBI Taxonomy" id="7936"/>
    <lineage>
        <taxon>Eukaryota</taxon>
        <taxon>Metazoa</taxon>
        <taxon>Chordata</taxon>
        <taxon>Craniata</taxon>
        <taxon>Vertebrata</taxon>
        <taxon>Euteleostomi</taxon>
        <taxon>Actinopterygii</taxon>
        <taxon>Neopterygii</taxon>
        <taxon>Teleostei</taxon>
        <taxon>Anguilliformes</taxon>
        <taxon>Anguillidae</taxon>
        <taxon>Anguilla</taxon>
    </lineage>
</organism>
<proteinExistence type="predicted"/>
<dbReference type="EMBL" id="GBXM01054879">
    <property type="protein sequence ID" value="JAH53698.1"/>
    <property type="molecule type" value="Transcribed_RNA"/>
</dbReference>
<name>A0A0E9TLR7_ANGAN</name>